<sequence>MAQRWTSFSPKRVRRLTIGSVSPLDMSSMQVTDEHVKALRSYLLEEPEVWIPLHKRLLESGRAQGYELLIWAAFVLLVRRMFSPTWSLDKVIRYVAGVRASFGEQAGLIDARVAESLMRRALGDEANTGEALDRAGDESKAHAQLMMLMALASDANFDDSALDDLLNSARELAEQCQ</sequence>
<proteinExistence type="predicted"/>
<evidence type="ECO:0000313" key="2">
    <source>
        <dbReference type="Proteomes" id="UP001500683"/>
    </source>
</evidence>
<dbReference type="EMBL" id="BAAAZG010000047">
    <property type="protein sequence ID" value="GAA4091103.1"/>
    <property type="molecule type" value="Genomic_DNA"/>
</dbReference>
<comment type="caution">
    <text evidence="1">The sequence shown here is derived from an EMBL/GenBank/DDBJ whole genome shotgun (WGS) entry which is preliminary data.</text>
</comment>
<evidence type="ECO:0000313" key="1">
    <source>
        <dbReference type="EMBL" id="GAA4091103.1"/>
    </source>
</evidence>
<gene>
    <name evidence="1" type="ORF">GCM10022214_60030</name>
</gene>
<organism evidence="1 2">
    <name type="scientific">Actinomadura miaoliensis</name>
    <dbReference type="NCBI Taxonomy" id="430685"/>
    <lineage>
        <taxon>Bacteria</taxon>
        <taxon>Bacillati</taxon>
        <taxon>Actinomycetota</taxon>
        <taxon>Actinomycetes</taxon>
        <taxon>Streptosporangiales</taxon>
        <taxon>Thermomonosporaceae</taxon>
        <taxon>Actinomadura</taxon>
    </lineage>
</organism>
<reference evidence="2" key="1">
    <citation type="journal article" date="2019" name="Int. J. Syst. Evol. Microbiol.">
        <title>The Global Catalogue of Microorganisms (GCM) 10K type strain sequencing project: providing services to taxonomists for standard genome sequencing and annotation.</title>
        <authorList>
            <consortium name="The Broad Institute Genomics Platform"/>
            <consortium name="The Broad Institute Genome Sequencing Center for Infectious Disease"/>
            <person name="Wu L."/>
            <person name="Ma J."/>
        </authorList>
    </citation>
    <scope>NUCLEOTIDE SEQUENCE [LARGE SCALE GENOMIC DNA]</scope>
    <source>
        <strain evidence="2">JCM 16702</strain>
    </source>
</reference>
<accession>A0ABP7WLR7</accession>
<keyword evidence="2" id="KW-1185">Reference proteome</keyword>
<dbReference type="Proteomes" id="UP001500683">
    <property type="component" value="Unassembled WGS sequence"/>
</dbReference>
<protein>
    <submittedName>
        <fullName evidence="1">Uncharacterized protein</fullName>
    </submittedName>
</protein>
<name>A0ABP7WLR7_9ACTN</name>